<dbReference type="FunFam" id="3.40.190.10:FF:000034">
    <property type="entry name" value="Chorismate mutase/prephenate dehydratase"/>
    <property type="match status" value="1"/>
</dbReference>
<protein>
    <recommendedName>
        <fullName evidence="2">prephenate dehydratase</fullName>
        <ecNumber evidence="2">4.2.1.51</ecNumber>
    </recommendedName>
</protein>
<gene>
    <name evidence="11" type="ORF">CLAFUR5_07466</name>
</gene>
<dbReference type="PANTHER" id="PTHR21022:SF19">
    <property type="entry name" value="PREPHENATE DEHYDRATASE-RELATED"/>
    <property type="match status" value="1"/>
</dbReference>
<evidence type="ECO:0000256" key="6">
    <source>
        <dbReference type="ARBA" id="ARBA00023239"/>
    </source>
</evidence>
<evidence type="ECO:0000256" key="5">
    <source>
        <dbReference type="ARBA" id="ARBA00023222"/>
    </source>
</evidence>
<dbReference type="InterPro" id="IPR001086">
    <property type="entry name" value="Preph_deHydtase"/>
</dbReference>
<dbReference type="Proteomes" id="UP000756132">
    <property type="component" value="Chromosome 6"/>
</dbReference>
<dbReference type="KEGG" id="ffu:CLAFUR5_07466"/>
<dbReference type="AlphaFoldDB" id="A0A9Q8LKQ3"/>
<keyword evidence="4" id="KW-0057">Aromatic amino acid biosynthesis</keyword>
<dbReference type="InterPro" id="IPR045865">
    <property type="entry name" value="ACT-like_dom_sf"/>
</dbReference>
<dbReference type="GO" id="GO:0005737">
    <property type="term" value="C:cytoplasm"/>
    <property type="evidence" value="ECO:0007669"/>
    <property type="project" value="TreeGrafter"/>
</dbReference>
<dbReference type="OMA" id="PLMIYRE"/>
<evidence type="ECO:0000256" key="1">
    <source>
        <dbReference type="ARBA" id="ARBA00004741"/>
    </source>
</evidence>
<evidence type="ECO:0000256" key="3">
    <source>
        <dbReference type="ARBA" id="ARBA00022605"/>
    </source>
</evidence>
<comment type="pathway">
    <text evidence="1">Amino-acid biosynthesis; L-phenylalanine biosynthesis; phenylpyruvate from prephenate: step 1/1.</text>
</comment>
<dbReference type="Gene3D" id="3.40.190.10">
    <property type="entry name" value="Periplasmic binding protein-like II"/>
    <property type="match status" value="2"/>
</dbReference>
<dbReference type="PIRSF" id="PIRSF001500">
    <property type="entry name" value="Chor_mut_pdt_Ppr"/>
    <property type="match status" value="1"/>
</dbReference>
<dbReference type="GeneID" id="71987344"/>
<keyword evidence="3" id="KW-0028">Amino-acid biosynthesis</keyword>
<feature type="domain" description="ACT" evidence="10">
    <location>
        <begin position="267"/>
        <end position="346"/>
    </location>
</feature>
<dbReference type="CDD" id="cd13532">
    <property type="entry name" value="PBP2_PDT_like"/>
    <property type="match status" value="1"/>
</dbReference>
<dbReference type="OrthoDB" id="983542at2759"/>
<reference evidence="11" key="2">
    <citation type="journal article" date="2022" name="Microb. Genom.">
        <title>A chromosome-scale genome assembly of the tomato pathogen Cladosporium fulvum reveals a compartmentalized genome architecture and the presence of a dispensable chromosome.</title>
        <authorList>
            <person name="Zaccaron A.Z."/>
            <person name="Chen L.H."/>
            <person name="Samaras A."/>
            <person name="Stergiopoulos I."/>
        </authorList>
    </citation>
    <scope>NUCLEOTIDE SEQUENCE</scope>
    <source>
        <strain evidence="11">Race5_Kim</strain>
    </source>
</reference>
<feature type="compositionally biased region" description="Basic and acidic residues" evidence="8">
    <location>
        <begin position="111"/>
        <end position="121"/>
    </location>
</feature>
<dbReference type="GO" id="GO:0009094">
    <property type="term" value="P:L-phenylalanine biosynthetic process"/>
    <property type="evidence" value="ECO:0007669"/>
    <property type="project" value="UniProtKB-KW"/>
</dbReference>
<feature type="region of interest" description="Disordered" evidence="8">
    <location>
        <begin position="103"/>
        <end position="149"/>
    </location>
</feature>
<dbReference type="EC" id="4.2.1.51" evidence="2"/>
<dbReference type="GO" id="GO:0004664">
    <property type="term" value="F:prephenate dehydratase activity"/>
    <property type="evidence" value="ECO:0007669"/>
    <property type="project" value="UniProtKB-EC"/>
</dbReference>
<dbReference type="PROSITE" id="PS51671">
    <property type="entry name" value="ACT"/>
    <property type="match status" value="1"/>
</dbReference>
<dbReference type="CDD" id="cd04905">
    <property type="entry name" value="ACT_CM-PDT"/>
    <property type="match status" value="1"/>
</dbReference>
<evidence type="ECO:0000313" key="12">
    <source>
        <dbReference type="Proteomes" id="UP000756132"/>
    </source>
</evidence>
<evidence type="ECO:0000256" key="2">
    <source>
        <dbReference type="ARBA" id="ARBA00013147"/>
    </source>
</evidence>
<dbReference type="PROSITE" id="PS51171">
    <property type="entry name" value="PREPHENATE_DEHYDR_3"/>
    <property type="match status" value="1"/>
</dbReference>
<dbReference type="RefSeq" id="XP_047762914.1">
    <property type="nucleotide sequence ID" value="XM_047906614.1"/>
</dbReference>
<keyword evidence="12" id="KW-1185">Reference proteome</keyword>
<dbReference type="SUPFAM" id="SSF53850">
    <property type="entry name" value="Periplasmic binding protein-like II"/>
    <property type="match status" value="2"/>
</dbReference>
<name>A0A9Q8LKQ3_PASFU</name>
<dbReference type="InterPro" id="IPR008242">
    <property type="entry name" value="Chor_mutase/pphenate_deHydtase"/>
</dbReference>
<evidence type="ECO:0000259" key="10">
    <source>
        <dbReference type="PROSITE" id="PS51671"/>
    </source>
</evidence>
<evidence type="ECO:0000313" key="11">
    <source>
        <dbReference type="EMBL" id="UJO18548.1"/>
    </source>
</evidence>
<dbReference type="Gene3D" id="3.30.70.260">
    <property type="match status" value="1"/>
</dbReference>
<accession>A0A9Q8LKQ3</accession>
<sequence length="355" mass="39025">MGGKPAVAFLGPKASYTHQATVSQFSESKYNLQPQISIEDVFSAVQTGTASHGVVPFENSSNGSVVFTLDLFADLNGRYPDILVEGEIYIPVRHCLLGHFPRKTRTASESSQERRRTDLPWRKLQTQDSPNASGNVTPTQAVPQPGMPRVKPGCDLKHVRKLYSHPQAWGQCKLFLSTYLKGVERQDVSSTSKAAEFVAQDSTGTSAAISSKIAAEMNGLDVLAEGIEDNEGNSTRFFILRRTSSTPPTPTASLDEKTEMEQYKSLISFTISHEAPGALADSLAVFKRHDLNLTSINTRPSGELPWHYIFFVELKGKKRDGGEDGAVNRALGDLGRVATNWRWLGSWENQLRVKG</sequence>
<proteinExistence type="predicted"/>
<feature type="compositionally biased region" description="Polar residues" evidence="8">
    <location>
        <begin position="124"/>
        <end position="142"/>
    </location>
</feature>
<evidence type="ECO:0000256" key="8">
    <source>
        <dbReference type="SAM" id="MobiDB-lite"/>
    </source>
</evidence>
<dbReference type="SUPFAM" id="SSF55021">
    <property type="entry name" value="ACT-like"/>
    <property type="match status" value="1"/>
</dbReference>
<organism evidence="11 12">
    <name type="scientific">Passalora fulva</name>
    <name type="common">Tomato leaf mold</name>
    <name type="synonym">Cladosporium fulvum</name>
    <dbReference type="NCBI Taxonomy" id="5499"/>
    <lineage>
        <taxon>Eukaryota</taxon>
        <taxon>Fungi</taxon>
        <taxon>Dikarya</taxon>
        <taxon>Ascomycota</taxon>
        <taxon>Pezizomycotina</taxon>
        <taxon>Dothideomycetes</taxon>
        <taxon>Dothideomycetidae</taxon>
        <taxon>Mycosphaerellales</taxon>
        <taxon>Mycosphaerellaceae</taxon>
        <taxon>Fulvia</taxon>
    </lineage>
</organism>
<dbReference type="Pfam" id="PF00800">
    <property type="entry name" value="PDT"/>
    <property type="match status" value="2"/>
</dbReference>
<keyword evidence="5" id="KW-0584">Phenylalanine biosynthesis</keyword>
<evidence type="ECO:0000256" key="4">
    <source>
        <dbReference type="ARBA" id="ARBA00023141"/>
    </source>
</evidence>
<feature type="domain" description="Prephenate dehydratase" evidence="9">
    <location>
        <begin position="6"/>
        <end position="242"/>
    </location>
</feature>
<comment type="catalytic activity">
    <reaction evidence="7">
        <text>prephenate + H(+) = 3-phenylpyruvate + CO2 + H2O</text>
        <dbReference type="Rhea" id="RHEA:21648"/>
        <dbReference type="ChEBI" id="CHEBI:15377"/>
        <dbReference type="ChEBI" id="CHEBI:15378"/>
        <dbReference type="ChEBI" id="CHEBI:16526"/>
        <dbReference type="ChEBI" id="CHEBI:18005"/>
        <dbReference type="ChEBI" id="CHEBI:29934"/>
        <dbReference type="EC" id="4.2.1.51"/>
    </reaction>
</comment>
<keyword evidence="6" id="KW-0456">Lyase</keyword>
<evidence type="ECO:0000256" key="7">
    <source>
        <dbReference type="ARBA" id="ARBA00047848"/>
    </source>
</evidence>
<dbReference type="InterPro" id="IPR002912">
    <property type="entry name" value="ACT_dom"/>
</dbReference>
<evidence type="ECO:0000259" key="9">
    <source>
        <dbReference type="PROSITE" id="PS51171"/>
    </source>
</evidence>
<reference evidence="11" key="1">
    <citation type="submission" date="2021-12" db="EMBL/GenBank/DDBJ databases">
        <authorList>
            <person name="Zaccaron A."/>
            <person name="Stergiopoulos I."/>
        </authorList>
    </citation>
    <scope>NUCLEOTIDE SEQUENCE</scope>
    <source>
        <strain evidence="11">Race5_Kim</strain>
    </source>
</reference>
<dbReference type="EMBL" id="CP090168">
    <property type="protein sequence ID" value="UJO18548.1"/>
    <property type="molecule type" value="Genomic_DNA"/>
</dbReference>
<dbReference type="PANTHER" id="PTHR21022">
    <property type="entry name" value="PREPHENATE DEHYDRATASE P PROTEIN"/>
    <property type="match status" value="1"/>
</dbReference>